<dbReference type="EMBL" id="JBHSPA010000061">
    <property type="protein sequence ID" value="MFC5831114.1"/>
    <property type="molecule type" value="Genomic_DNA"/>
</dbReference>
<comment type="caution">
    <text evidence="1">The sequence shown here is derived from an EMBL/GenBank/DDBJ whole genome shotgun (WGS) entry which is preliminary data.</text>
</comment>
<keyword evidence="2" id="KW-1185">Reference proteome</keyword>
<accession>A0ABW1CZ82</accession>
<reference evidence="2" key="1">
    <citation type="journal article" date="2019" name="Int. J. Syst. Evol. Microbiol.">
        <title>The Global Catalogue of Microorganisms (GCM) 10K type strain sequencing project: providing services to taxonomists for standard genome sequencing and annotation.</title>
        <authorList>
            <consortium name="The Broad Institute Genomics Platform"/>
            <consortium name="The Broad Institute Genome Sequencing Center for Infectious Disease"/>
            <person name="Wu L."/>
            <person name="Ma J."/>
        </authorList>
    </citation>
    <scope>NUCLEOTIDE SEQUENCE [LARGE SCALE GENOMIC DNA]</scope>
    <source>
        <strain evidence="2">CCUG 53903</strain>
    </source>
</reference>
<sequence>MVAPGEWEIVVTDNRLVKGLDAGGNPVYPVCHRAAEVILYRFITHRVVLDLGL</sequence>
<protein>
    <submittedName>
        <fullName evidence="1">Uncharacterized protein</fullName>
    </submittedName>
</protein>
<name>A0ABW1CZ82_9ACTN</name>
<organism evidence="1 2">
    <name type="scientific">Nonomuraea insulae</name>
    <dbReference type="NCBI Taxonomy" id="1616787"/>
    <lineage>
        <taxon>Bacteria</taxon>
        <taxon>Bacillati</taxon>
        <taxon>Actinomycetota</taxon>
        <taxon>Actinomycetes</taxon>
        <taxon>Streptosporangiales</taxon>
        <taxon>Streptosporangiaceae</taxon>
        <taxon>Nonomuraea</taxon>
    </lineage>
</organism>
<evidence type="ECO:0000313" key="2">
    <source>
        <dbReference type="Proteomes" id="UP001596058"/>
    </source>
</evidence>
<proteinExistence type="predicted"/>
<gene>
    <name evidence="1" type="ORF">ACFPZ3_45290</name>
</gene>
<dbReference type="Proteomes" id="UP001596058">
    <property type="component" value="Unassembled WGS sequence"/>
</dbReference>
<evidence type="ECO:0000313" key="1">
    <source>
        <dbReference type="EMBL" id="MFC5831114.1"/>
    </source>
</evidence>
<dbReference type="RefSeq" id="WP_379520593.1">
    <property type="nucleotide sequence ID" value="NZ_JBHSPA010000061.1"/>
</dbReference>